<dbReference type="KEGG" id="harc:HARCEL1_09825"/>
<dbReference type="Pfam" id="PF02452">
    <property type="entry name" value="PemK_toxin"/>
    <property type="match status" value="1"/>
</dbReference>
<protein>
    <recommendedName>
        <fullName evidence="3">Type II toxin-antitoxin system PemK/MazF family toxin</fullName>
    </recommendedName>
</protein>
<dbReference type="InterPro" id="IPR011067">
    <property type="entry name" value="Plasmid_toxin/cell-grow_inhib"/>
</dbReference>
<dbReference type="EMBL" id="CP028858">
    <property type="protein sequence ID" value="AWB27984.1"/>
    <property type="molecule type" value="Genomic_DNA"/>
</dbReference>
<evidence type="ECO:0000313" key="1">
    <source>
        <dbReference type="EMBL" id="AWB27984.1"/>
    </source>
</evidence>
<evidence type="ECO:0008006" key="3">
    <source>
        <dbReference type="Google" id="ProtNLM"/>
    </source>
</evidence>
<dbReference type="AlphaFoldDB" id="A0A2R4X2I4"/>
<reference evidence="1 2" key="1">
    <citation type="submission" date="2018-04" db="EMBL/GenBank/DDBJ databases">
        <title>Halococcoides cellulosivorans gen. nov., sp. nov., an extremely halophilic cellulose-utilizing haloarchaeon from hypersaline lakes.</title>
        <authorList>
            <person name="Sorokin D.Y."/>
            <person name="Toshchakov S.V."/>
            <person name="Samarov N.I."/>
            <person name="Korzhenkov A."/>
            <person name="Kublanov I.V."/>
        </authorList>
    </citation>
    <scope>NUCLEOTIDE SEQUENCE [LARGE SCALE GENOMIC DNA]</scope>
    <source>
        <strain evidence="1 2">HArcel1</strain>
    </source>
</reference>
<dbReference type="RefSeq" id="WP_108382971.1">
    <property type="nucleotide sequence ID" value="NZ_CP028858.1"/>
</dbReference>
<dbReference type="Proteomes" id="UP000244727">
    <property type="component" value="Chromosome"/>
</dbReference>
<dbReference type="GeneID" id="36512806"/>
<dbReference type="GO" id="GO:0003677">
    <property type="term" value="F:DNA binding"/>
    <property type="evidence" value="ECO:0007669"/>
    <property type="project" value="InterPro"/>
</dbReference>
<dbReference type="InterPro" id="IPR003477">
    <property type="entry name" value="PemK-like"/>
</dbReference>
<gene>
    <name evidence="1" type="ORF">HARCEL1_09825</name>
</gene>
<dbReference type="Gene3D" id="2.30.30.110">
    <property type="match status" value="1"/>
</dbReference>
<dbReference type="SUPFAM" id="SSF50118">
    <property type="entry name" value="Cell growth inhibitor/plasmid maintenance toxic component"/>
    <property type="match status" value="1"/>
</dbReference>
<sequence>MAYAQGSVVIGPATFKSGRRPYLVVSNRERPFYGNRYTVAVVTSTERPEAVPIERGSISDGGLKTYPSFVRPWSLHVLPHQEITKRVAQLDTTTMHRVADRIRALTRVHSD</sequence>
<keyword evidence="2" id="KW-1185">Reference proteome</keyword>
<organism evidence="1 2">
    <name type="scientific">Halococcoides cellulosivorans</name>
    <dbReference type="NCBI Taxonomy" id="1679096"/>
    <lineage>
        <taxon>Archaea</taxon>
        <taxon>Methanobacteriati</taxon>
        <taxon>Methanobacteriota</taxon>
        <taxon>Stenosarchaea group</taxon>
        <taxon>Halobacteria</taxon>
        <taxon>Halobacteriales</taxon>
        <taxon>Haloarculaceae</taxon>
        <taxon>Halococcoides</taxon>
    </lineage>
</organism>
<proteinExistence type="predicted"/>
<name>A0A2R4X2I4_9EURY</name>
<evidence type="ECO:0000313" key="2">
    <source>
        <dbReference type="Proteomes" id="UP000244727"/>
    </source>
</evidence>
<accession>A0A2R4X2I4</accession>